<dbReference type="PROSITE" id="PS50082">
    <property type="entry name" value="WD_REPEATS_2"/>
    <property type="match status" value="5"/>
</dbReference>
<dbReference type="PROSITE" id="PS00678">
    <property type="entry name" value="WD_REPEATS_1"/>
    <property type="match status" value="3"/>
</dbReference>
<feature type="repeat" description="WD" evidence="3">
    <location>
        <begin position="181"/>
        <end position="222"/>
    </location>
</feature>
<feature type="repeat" description="WD" evidence="3">
    <location>
        <begin position="55"/>
        <end position="96"/>
    </location>
</feature>
<protein>
    <submittedName>
        <fullName evidence="5">Sperm associated antigen 16</fullName>
    </submittedName>
</protein>
<feature type="repeat" description="WD" evidence="3">
    <location>
        <begin position="139"/>
        <end position="180"/>
    </location>
</feature>
<dbReference type="Gene3D" id="2.130.10.10">
    <property type="entry name" value="YVTN repeat-like/Quinoprotein amine dehydrogenase"/>
    <property type="match status" value="2"/>
</dbReference>
<reference evidence="5" key="2">
    <citation type="submission" date="2025-09" db="UniProtKB">
        <authorList>
            <consortium name="Ensembl"/>
        </authorList>
    </citation>
    <scope>IDENTIFICATION</scope>
</reference>
<proteinExistence type="predicted"/>
<dbReference type="AlphaFoldDB" id="A0A3Q2YIG9"/>
<keyword evidence="2" id="KW-0677">Repeat</keyword>
<dbReference type="GeneTree" id="ENSGT00940000155053"/>
<evidence type="ECO:0000256" key="1">
    <source>
        <dbReference type="ARBA" id="ARBA00022574"/>
    </source>
</evidence>
<keyword evidence="6" id="KW-1185">Reference proteome</keyword>
<evidence type="ECO:0000313" key="6">
    <source>
        <dbReference type="Proteomes" id="UP000264820"/>
    </source>
</evidence>
<dbReference type="InterPro" id="IPR036322">
    <property type="entry name" value="WD40_repeat_dom_sf"/>
</dbReference>
<dbReference type="SUPFAM" id="SSF50978">
    <property type="entry name" value="WD40 repeat-like"/>
    <property type="match status" value="1"/>
</dbReference>
<organism evidence="5 6">
    <name type="scientific">Hippocampus comes</name>
    <name type="common">Tiger tail seahorse</name>
    <dbReference type="NCBI Taxonomy" id="109280"/>
    <lineage>
        <taxon>Eukaryota</taxon>
        <taxon>Metazoa</taxon>
        <taxon>Chordata</taxon>
        <taxon>Craniata</taxon>
        <taxon>Vertebrata</taxon>
        <taxon>Euteleostomi</taxon>
        <taxon>Actinopterygii</taxon>
        <taxon>Neopterygii</taxon>
        <taxon>Teleostei</taxon>
        <taxon>Neoteleostei</taxon>
        <taxon>Acanthomorphata</taxon>
        <taxon>Syngnathiaria</taxon>
        <taxon>Syngnathiformes</taxon>
        <taxon>Syngnathoidei</taxon>
        <taxon>Syngnathidae</taxon>
        <taxon>Hippocampus</taxon>
    </lineage>
</organism>
<dbReference type="PRINTS" id="PR00320">
    <property type="entry name" value="GPROTEINBRPT"/>
</dbReference>
<reference evidence="5" key="1">
    <citation type="submission" date="2025-08" db="UniProtKB">
        <authorList>
            <consortium name="Ensembl"/>
        </authorList>
    </citation>
    <scope>IDENTIFICATION</scope>
</reference>
<feature type="region of interest" description="Disordered" evidence="4">
    <location>
        <begin position="1"/>
        <end position="26"/>
    </location>
</feature>
<dbReference type="Pfam" id="PF00400">
    <property type="entry name" value="WD40"/>
    <property type="match status" value="5"/>
</dbReference>
<accession>A0A3Q2YIG9</accession>
<name>A0A3Q2YIG9_HIPCM</name>
<dbReference type="InterPro" id="IPR019775">
    <property type="entry name" value="WD40_repeat_CS"/>
</dbReference>
<dbReference type="GO" id="GO:0035082">
    <property type="term" value="P:axoneme assembly"/>
    <property type="evidence" value="ECO:0007669"/>
    <property type="project" value="TreeGrafter"/>
</dbReference>
<dbReference type="PANTHER" id="PTHR14604:SF3">
    <property type="entry name" value="SPERM-ASSOCIATED ANTIGEN 16 PROTEIN"/>
    <property type="match status" value="1"/>
</dbReference>
<keyword evidence="1 3" id="KW-0853">WD repeat</keyword>
<feature type="repeat" description="WD" evidence="3">
    <location>
        <begin position="97"/>
        <end position="138"/>
    </location>
</feature>
<dbReference type="InterPro" id="IPR001680">
    <property type="entry name" value="WD40_rpt"/>
</dbReference>
<dbReference type="InterPro" id="IPR015943">
    <property type="entry name" value="WD40/YVTN_repeat-like_dom_sf"/>
</dbReference>
<dbReference type="GO" id="GO:1990716">
    <property type="term" value="C:axonemal central apparatus"/>
    <property type="evidence" value="ECO:0007669"/>
    <property type="project" value="TreeGrafter"/>
</dbReference>
<dbReference type="SMART" id="SM00320">
    <property type="entry name" value="WD40"/>
    <property type="match status" value="7"/>
</dbReference>
<evidence type="ECO:0000256" key="3">
    <source>
        <dbReference type="PROSITE-ProRule" id="PRU00221"/>
    </source>
</evidence>
<feature type="repeat" description="WD" evidence="3">
    <location>
        <begin position="307"/>
        <end position="339"/>
    </location>
</feature>
<evidence type="ECO:0000313" key="5">
    <source>
        <dbReference type="Ensembl" id="ENSHCOP00000013197.1"/>
    </source>
</evidence>
<dbReference type="InterPro" id="IPR020472">
    <property type="entry name" value="WD40_PAC1"/>
</dbReference>
<dbReference type="OMA" id="FTKGECI"/>
<dbReference type="PANTHER" id="PTHR14604">
    <property type="entry name" value="WD40 REPEAT PF20"/>
    <property type="match status" value="1"/>
</dbReference>
<dbReference type="PROSITE" id="PS50294">
    <property type="entry name" value="WD_REPEATS_REGION"/>
    <property type="match status" value="4"/>
</dbReference>
<dbReference type="InterPro" id="IPR050995">
    <property type="entry name" value="WD-F-box_domain-protein"/>
</dbReference>
<dbReference type="Ensembl" id="ENSHCOT00000027213.1">
    <property type="protein sequence ID" value="ENSHCOP00000013197.1"/>
    <property type="gene ID" value="ENSHCOG00000016321.1"/>
</dbReference>
<evidence type="ECO:0000256" key="4">
    <source>
        <dbReference type="SAM" id="MobiDB-lite"/>
    </source>
</evidence>
<dbReference type="STRING" id="109280.ENSHCOP00000013197"/>
<dbReference type="Proteomes" id="UP000264820">
    <property type="component" value="Unplaced"/>
</dbReference>
<evidence type="ECO:0000256" key="2">
    <source>
        <dbReference type="ARBA" id="ARBA00022737"/>
    </source>
</evidence>
<dbReference type="CDD" id="cd00200">
    <property type="entry name" value="WD40"/>
    <property type="match status" value="1"/>
</dbReference>
<sequence length="339" mass="36930">MERRTKKSSAQLPTLPRHPKDTEFPVCSRPVNLQRAQGNPGEQKSLNSFNLFYSIKAHALPISCISQLPGKKILASASDDCSWRLWALPVGQMVLTGEGHSDWLSSCSFHPEGTKLATTSGDTTVKLWDLFCGRCVLTFSGHSQPTWGCSFHSCGHFLASCSSDKTAKLWDLNSQRCRLTMRRHTASVNSVCFQSFSNTLLTCSADKTLALWDIRLGVCTASFVGHQHPCNHATLGLGEEVVASCDTRGIVNLWDIRRPASPLRTIDAGPLSANQVAFNPSRKMLAIASSDSLVRLVDVDSCKVSSLSGQRDSVQSVTFDHTGKTVMSAGSNGLINVWM</sequence>